<keyword evidence="2" id="KW-1185">Reference proteome</keyword>
<accession>A0AC60P6X5</accession>
<organism evidence="1 2">
    <name type="scientific">Ixodes persulcatus</name>
    <name type="common">Taiga tick</name>
    <dbReference type="NCBI Taxonomy" id="34615"/>
    <lineage>
        <taxon>Eukaryota</taxon>
        <taxon>Metazoa</taxon>
        <taxon>Ecdysozoa</taxon>
        <taxon>Arthropoda</taxon>
        <taxon>Chelicerata</taxon>
        <taxon>Arachnida</taxon>
        <taxon>Acari</taxon>
        <taxon>Parasitiformes</taxon>
        <taxon>Ixodida</taxon>
        <taxon>Ixodoidea</taxon>
        <taxon>Ixodidae</taxon>
        <taxon>Ixodinae</taxon>
        <taxon>Ixodes</taxon>
    </lineage>
</organism>
<reference evidence="1 2" key="1">
    <citation type="journal article" date="2020" name="Cell">
        <title>Large-Scale Comparative Analyses of Tick Genomes Elucidate Their Genetic Diversity and Vector Capacities.</title>
        <authorList>
            <consortium name="Tick Genome and Microbiome Consortium (TIGMIC)"/>
            <person name="Jia N."/>
            <person name="Wang J."/>
            <person name="Shi W."/>
            <person name="Du L."/>
            <person name="Sun Y."/>
            <person name="Zhan W."/>
            <person name="Jiang J.F."/>
            <person name="Wang Q."/>
            <person name="Zhang B."/>
            <person name="Ji P."/>
            <person name="Bell-Sakyi L."/>
            <person name="Cui X.M."/>
            <person name="Yuan T.T."/>
            <person name="Jiang B.G."/>
            <person name="Yang W.F."/>
            <person name="Lam T.T."/>
            <person name="Chang Q.C."/>
            <person name="Ding S.J."/>
            <person name="Wang X.J."/>
            <person name="Zhu J.G."/>
            <person name="Ruan X.D."/>
            <person name="Zhao L."/>
            <person name="Wei J.T."/>
            <person name="Ye R.Z."/>
            <person name="Que T.C."/>
            <person name="Du C.H."/>
            <person name="Zhou Y.H."/>
            <person name="Cheng J.X."/>
            <person name="Dai P.F."/>
            <person name="Guo W.B."/>
            <person name="Han X.H."/>
            <person name="Huang E.J."/>
            <person name="Li L.F."/>
            <person name="Wei W."/>
            <person name="Gao Y.C."/>
            <person name="Liu J.Z."/>
            <person name="Shao H.Z."/>
            <person name="Wang X."/>
            <person name="Wang C.C."/>
            <person name="Yang T.C."/>
            <person name="Huo Q.B."/>
            <person name="Li W."/>
            <person name="Chen H.Y."/>
            <person name="Chen S.E."/>
            <person name="Zhou L.G."/>
            <person name="Ni X.B."/>
            <person name="Tian J.H."/>
            <person name="Sheng Y."/>
            <person name="Liu T."/>
            <person name="Pan Y.S."/>
            <person name="Xia L.Y."/>
            <person name="Li J."/>
            <person name="Zhao F."/>
            <person name="Cao W.C."/>
        </authorList>
    </citation>
    <scope>NUCLEOTIDE SEQUENCE [LARGE SCALE GENOMIC DNA]</scope>
    <source>
        <strain evidence="1">Iper-2018</strain>
    </source>
</reference>
<evidence type="ECO:0000313" key="1">
    <source>
        <dbReference type="EMBL" id="KAG0415222.1"/>
    </source>
</evidence>
<protein>
    <submittedName>
        <fullName evidence="1">Uncharacterized protein</fullName>
    </submittedName>
</protein>
<dbReference type="EMBL" id="JABSTQ010011097">
    <property type="protein sequence ID" value="KAG0415222.1"/>
    <property type="molecule type" value="Genomic_DNA"/>
</dbReference>
<evidence type="ECO:0000313" key="2">
    <source>
        <dbReference type="Proteomes" id="UP000805193"/>
    </source>
</evidence>
<gene>
    <name evidence="1" type="ORF">HPB47_007621</name>
</gene>
<dbReference type="Proteomes" id="UP000805193">
    <property type="component" value="Unassembled WGS sequence"/>
</dbReference>
<name>A0AC60P6X5_IXOPE</name>
<sequence length="167" mass="19358">MSQTFRTLSHLSIHHHHRRTQLPNRHKCNRSHHYRLCHQRHQPNRHPNQTSLHIQHQRQPHLPSLNLITAKVNRTPDWYISCTSIWFPEGWLSDALCYQILALQICDRALYGSVVELPGFVAILLEAGARVRGIICDDAKTNGLIWTKLGVCGKRDHLCSCFEHIVN</sequence>
<proteinExistence type="predicted"/>
<comment type="caution">
    <text evidence="1">The sequence shown here is derived from an EMBL/GenBank/DDBJ whole genome shotgun (WGS) entry which is preliminary data.</text>
</comment>